<proteinExistence type="inferred from homology"/>
<evidence type="ECO:0000313" key="9">
    <source>
        <dbReference type="EMBL" id="EGD73969.1"/>
    </source>
</evidence>
<feature type="domain" description="Enoyl reductase (ER)" evidence="8">
    <location>
        <begin position="40"/>
        <end position="392"/>
    </location>
</feature>
<evidence type="ECO:0000256" key="1">
    <source>
        <dbReference type="ARBA" id="ARBA00001947"/>
    </source>
</evidence>
<sequence length="399" mass="41706">MALLRSAAAAAGAVAAAAACVRPVTVAARRTAMTRALVLNKVDDLELREIDVDEPFTDDDVRIDIHKVGICGSDIHYYEHGSIPPFYVNEPMILGHEASGIVTEVGKNVTHLKVGDRVCMEPGVPDFRSDITLAGKYNLDPNVRFWATPPADYATQINGAGSPWKAGHGCLRPSVVHPGAFTFKLPDNVPLEVGALVEPLSVGMHAATKAQIRPGATAAVLGAGPIGMVTVLSALAAGCSRVLVSDLSPAKLSIAESLAPGKVKAFPAAGGSEIDEMKAHLGGKGADVVFECAGHHDVAANAVKLAGIGGRVILIGCAAQPVPLDVGLMLTKELTMMGIFRYAGVYPAAINLLSSGAIDLTPIISKHWTFDQSVEAFDFARNAPPDVVKNVIHVRNDAE</sequence>
<name>F2UBV3_SALR5</name>
<dbReference type="InterPro" id="IPR020843">
    <property type="entry name" value="ER"/>
</dbReference>
<dbReference type="KEGG" id="sre:PTSG_05663"/>
<dbReference type="OrthoDB" id="1879366at2759"/>
<dbReference type="InterPro" id="IPR045306">
    <property type="entry name" value="SDH-like"/>
</dbReference>
<accession>F2UBV3</accession>
<dbReference type="InterPro" id="IPR002328">
    <property type="entry name" value="ADH_Zn_CS"/>
</dbReference>
<dbReference type="InterPro" id="IPR013154">
    <property type="entry name" value="ADH-like_N"/>
</dbReference>
<evidence type="ECO:0000256" key="3">
    <source>
        <dbReference type="ARBA" id="ARBA00022723"/>
    </source>
</evidence>
<dbReference type="FunCoup" id="F2UBV3">
    <property type="interactions" value="383"/>
</dbReference>
<keyword evidence="5" id="KW-0560">Oxidoreductase</keyword>
<evidence type="ECO:0000313" key="10">
    <source>
        <dbReference type="Proteomes" id="UP000007799"/>
    </source>
</evidence>
<evidence type="ECO:0000256" key="5">
    <source>
        <dbReference type="ARBA" id="ARBA00023002"/>
    </source>
</evidence>
<dbReference type="InterPro" id="IPR036291">
    <property type="entry name" value="NAD(P)-bd_dom_sf"/>
</dbReference>
<dbReference type="InParanoid" id="F2UBV3"/>
<dbReference type="Pfam" id="PF00107">
    <property type="entry name" value="ADH_zinc_N"/>
    <property type="match status" value="1"/>
</dbReference>
<evidence type="ECO:0000259" key="8">
    <source>
        <dbReference type="SMART" id="SM00829"/>
    </source>
</evidence>
<dbReference type="RefSeq" id="XP_004993532.1">
    <property type="nucleotide sequence ID" value="XM_004993475.1"/>
</dbReference>
<dbReference type="Gene3D" id="3.40.50.720">
    <property type="entry name" value="NAD(P)-binding Rossmann-like Domain"/>
    <property type="match status" value="1"/>
</dbReference>
<comment type="cofactor">
    <cofactor evidence="1 6">
        <name>Zn(2+)</name>
        <dbReference type="ChEBI" id="CHEBI:29105"/>
    </cofactor>
</comment>
<organism evidence="10">
    <name type="scientific">Salpingoeca rosetta (strain ATCC 50818 / BSB-021)</name>
    <dbReference type="NCBI Taxonomy" id="946362"/>
    <lineage>
        <taxon>Eukaryota</taxon>
        <taxon>Choanoflagellata</taxon>
        <taxon>Craspedida</taxon>
        <taxon>Salpingoecidae</taxon>
        <taxon>Salpingoeca</taxon>
    </lineage>
</organism>
<dbReference type="SMART" id="SM00829">
    <property type="entry name" value="PKS_ER"/>
    <property type="match status" value="1"/>
</dbReference>
<protein>
    <submittedName>
        <fullName evidence="9">Xylitol dehydrogenase</fullName>
    </submittedName>
</protein>
<evidence type="ECO:0000256" key="4">
    <source>
        <dbReference type="ARBA" id="ARBA00022833"/>
    </source>
</evidence>
<dbReference type="PROSITE" id="PS00059">
    <property type="entry name" value="ADH_ZINC"/>
    <property type="match status" value="1"/>
</dbReference>
<dbReference type="GO" id="GO:0003939">
    <property type="term" value="F:L-iditol 2-dehydrogenase (NAD+) activity"/>
    <property type="evidence" value="ECO:0007669"/>
    <property type="project" value="TreeGrafter"/>
</dbReference>
<evidence type="ECO:0000256" key="7">
    <source>
        <dbReference type="SAM" id="SignalP"/>
    </source>
</evidence>
<comment type="similarity">
    <text evidence="2 6">Belongs to the zinc-containing alcohol dehydrogenase family.</text>
</comment>
<evidence type="ECO:0000256" key="2">
    <source>
        <dbReference type="ARBA" id="ARBA00008072"/>
    </source>
</evidence>
<reference evidence="9" key="1">
    <citation type="submission" date="2009-08" db="EMBL/GenBank/DDBJ databases">
        <title>Annotation of Salpingoeca rosetta.</title>
        <authorList>
            <consortium name="The Broad Institute Genome Sequencing Platform"/>
            <person name="Russ C."/>
            <person name="Cuomo C."/>
            <person name="Burger G."/>
            <person name="Gray M.W."/>
            <person name="Holland P.W.H."/>
            <person name="King N."/>
            <person name="Lang F.B.F."/>
            <person name="Roger A.J."/>
            <person name="Ruiz-Trillo I."/>
            <person name="Young S.K."/>
            <person name="Zeng Q."/>
            <person name="Gargeya S."/>
            <person name="Alvarado L."/>
            <person name="Berlin A."/>
            <person name="Chapman S.B."/>
            <person name="Chen Z."/>
            <person name="Freedman E."/>
            <person name="Gellesch M."/>
            <person name="Goldberg J."/>
            <person name="Griggs A."/>
            <person name="Gujja S."/>
            <person name="Heilman E."/>
            <person name="Heiman D."/>
            <person name="Howarth C."/>
            <person name="Mehta T."/>
            <person name="Neiman D."/>
            <person name="Pearson M."/>
            <person name="Roberts A."/>
            <person name="Saif S."/>
            <person name="Shea T."/>
            <person name="Shenoy N."/>
            <person name="Sisk P."/>
            <person name="Stolte C."/>
            <person name="Sykes S."/>
            <person name="White J."/>
            <person name="Yandava C."/>
            <person name="Haas B."/>
            <person name="Nusbaum C."/>
            <person name="Birren B."/>
        </authorList>
    </citation>
    <scope>NUCLEOTIDE SEQUENCE [LARGE SCALE GENOMIC DNA]</scope>
    <source>
        <strain evidence="9">ATCC 50818</strain>
    </source>
</reference>
<dbReference type="Proteomes" id="UP000007799">
    <property type="component" value="Unassembled WGS sequence"/>
</dbReference>
<dbReference type="eggNOG" id="KOG0024">
    <property type="taxonomic scope" value="Eukaryota"/>
</dbReference>
<dbReference type="GO" id="GO:0006062">
    <property type="term" value="P:sorbitol catabolic process"/>
    <property type="evidence" value="ECO:0007669"/>
    <property type="project" value="TreeGrafter"/>
</dbReference>
<dbReference type="STRING" id="946362.F2UBV3"/>
<dbReference type="EMBL" id="GL832967">
    <property type="protein sequence ID" value="EGD73969.1"/>
    <property type="molecule type" value="Genomic_DNA"/>
</dbReference>
<dbReference type="Pfam" id="PF08240">
    <property type="entry name" value="ADH_N"/>
    <property type="match status" value="1"/>
</dbReference>
<dbReference type="CDD" id="cd05285">
    <property type="entry name" value="sorbitol_DH"/>
    <property type="match status" value="1"/>
</dbReference>
<dbReference type="PANTHER" id="PTHR43161">
    <property type="entry name" value="SORBITOL DEHYDROGENASE"/>
    <property type="match status" value="1"/>
</dbReference>
<keyword evidence="10" id="KW-1185">Reference proteome</keyword>
<keyword evidence="7" id="KW-0732">Signal</keyword>
<dbReference type="AlphaFoldDB" id="F2UBV3"/>
<dbReference type="InterPro" id="IPR013149">
    <property type="entry name" value="ADH-like_C"/>
</dbReference>
<dbReference type="SUPFAM" id="SSF51735">
    <property type="entry name" value="NAD(P)-binding Rossmann-fold domains"/>
    <property type="match status" value="1"/>
</dbReference>
<gene>
    <name evidence="9" type="ORF">PTSG_05663</name>
</gene>
<dbReference type="Gene3D" id="3.90.180.10">
    <property type="entry name" value="Medium-chain alcohol dehydrogenases, catalytic domain"/>
    <property type="match status" value="1"/>
</dbReference>
<dbReference type="InterPro" id="IPR011032">
    <property type="entry name" value="GroES-like_sf"/>
</dbReference>
<feature type="chain" id="PRO_5003288560" evidence="7">
    <location>
        <begin position="19"/>
        <end position="399"/>
    </location>
</feature>
<dbReference type="OMA" id="MRVAMYY"/>
<keyword evidence="4 6" id="KW-0862">Zinc</keyword>
<feature type="signal peptide" evidence="7">
    <location>
        <begin position="1"/>
        <end position="18"/>
    </location>
</feature>
<dbReference type="PROSITE" id="PS51257">
    <property type="entry name" value="PROKAR_LIPOPROTEIN"/>
    <property type="match status" value="1"/>
</dbReference>
<keyword evidence="3 6" id="KW-0479">Metal-binding</keyword>
<dbReference type="GeneID" id="16074109"/>
<dbReference type="GO" id="GO:0008270">
    <property type="term" value="F:zinc ion binding"/>
    <property type="evidence" value="ECO:0007669"/>
    <property type="project" value="InterPro"/>
</dbReference>
<evidence type="ECO:0000256" key="6">
    <source>
        <dbReference type="RuleBase" id="RU361277"/>
    </source>
</evidence>
<dbReference type="SUPFAM" id="SSF50129">
    <property type="entry name" value="GroES-like"/>
    <property type="match status" value="1"/>
</dbReference>
<dbReference type="PANTHER" id="PTHR43161:SF9">
    <property type="entry name" value="SORBITOL DEHYDROGENASE"/>
    <property type="match status" value="1"/>
</dbReference>